<dbReference type="PANTHER" id="PTHR12875:SF0">
    <property type="entry name" value="GOLGI TO ER TRAFFIC PROTEIN 4 HOMOLOG"/>
    <property type="match status" value="1"/>
</dbReference>
<dbReference type="InterPro" id="IPR011990">
    <property type="entry name" value="TPR-like_helical_dom_sf"/>
</dbReference>
<organism evidence="2 3">
    <name type="scientific">Hibiscus syriacus</name>
    <name type="common">Rose of Sharon</name>
    <dbReference type="NCBI Taxonomy" id="106335"/>
    <lineage>
        <taxon>Eukaryota</taxon>
        <taxon>Viridiplantae</taxon>
        <taxon>Streptophyta</taxon>
        <taxon>Embryophyta</taxon>
        <taxon>Tracheophyta</taxon>
        <taxon>Spermatophyta</taxon>
        <taxon>Magnoliopsida</taxon>
        <taxon>eudicotyledons</taxon>
        <taxon>Gunneridae</taxon>
        <taxon>Pentapetalae</taxon>
        <taxon>rosids</taxon>
        <taxon>malvids</taxon>
        <taxon>Malvales</taxon>
        <taxon>Malvaceae</taxon>
        <taxon>Malvoideae</taxon>
        <taxon>Hibiscus</taxon>
    </lineage>
</organism>
<dbReference type="GO" id="GO:0045048">
    <property type="term" value="P:protein insertion into ER membrane"/>
    <property type="evidence" value="ECO:0007669"/>
    <property type="project" value="InterPro"/>
</dbReference>
<evidence type="ECO:0000313" key="3">
    <source>
        <dbReference type="Proteomes" id="UP000436088"/>
    </source>
</evidence>
<evidence type="ECO:0000256" key="1">
    <source>
        <dbReference type="ARBA" id="ARBA00005351"/>
    </source>
</evidence>
<comment type="similarity">
    <text evidence="1">Belongs to the GET4 family.</text>
</comment>
<protein>
    <submittedName>
        <fullName evidence="2">Uncharacterized protein</fullName>
    </submittedName>
</protein>
<accession>A0A6A2WGH7</accession>
<evidence type="ECO:0000313" key="2">
    <source>
        <dbReference type="EMBL" id="KAE8657608.1"/>
    </source>
</evidence>
<gene>
    <name evidence="2" type="ORF">F3Y22_tig00116989pilonHSYRG00711</name>
</gene>
<dbReference type="Gene3D" id="1.25.40.10">
    <property type="entry name" value="Tetratricopeptide repeat domain"/>
    <property type="match status" value="1"/>
</dbReference>
<dbReference type="EMBL" id="VEPZ02001757">
    <property type="protein sequence ID" value="KAE8657608.1"/>
    <property type="molecule type" value="Genomic_DNA"/>
</dbReference>
<dbReference type="Proteomes" id="UP000436088">
    <property type="component" value="Unassembled WGS sequence"/>
</dbReference>
<proteinExistence type="inferred from homology"/>
<name>A0A6A2WGH7_HIBSY</name>
<keyword evidence="3" id="KW-1185">Reference proteome</keyword>
<dbReference type="PANTHER" id="PTHR12875">
    <property type="entry name" value="GOLGI TO ER TRAFFIC PROTEIN 4 HOMOLOG"/>
    <property type="match status" value="1"/>
</dbReference>
<reference evidence="2" key="1">
    <citation type="submission" date="2019-09" db="EMBL/GenBank/DDBJ databases">
        <title>Draft genome information of white flower Hibiscus syriacus.</title>
        <authorList>
            <person name="Kim Y.-M."/>
        </authorList>
    </citation>
    <scope>NUCLEOTIDE SEQUENCE [LARGE SCALE GENOMIC DNA]</scope>
    <source>
        <strain evidence="2">YM2019G1</strain>
    </source>
</reference>
<dbReference type="GO" id="GO:0005829">
    <property type="term" value="C:cytosol"/>
    <property type="evidence" value="ECO:0007669"/>
    <property type="project" value="TreeGrafter"/>
</dbReference>
<dbReference type="AlphaFoldDB" id="A0A6A2WGH7"/>
<comment type="caution">
    <text evidence="2">The sequence shown here is derived from an EMBL/GenBank/DDBJ whole genome shotgun (WGS) entry which is preliminary data.</text>
</comment>
<sequence length="46" mass="5626">MRVQYNDSIDRKPAFNELLEEIAEKFYGVQRKNLIEDMFRDMLKVM</sequence>
<dbReference type="InterPro" id="IPR007317">
    <property type="entry name" value="GET4"/>
</dbReference>
<dbReference type="Pfam" id="PF04190">
    <property type="entry name" value="GET4"/>
    <property type="match status" value="1"/>
</dbReference>